<sequence>FYEIRTFLTDRMIKKLSTYNFFLFIVDLEDNIYVHNVMN</sequence>
<dbReference type="EMBL" id="LAZR01040548">
    <property type="protein sequence ID" value="KKL14218.1"/>
    <property type="molecule type" value="Genomic_DNA"/>
</dbReference>
<name>A0A0F9DQP7_9ZZZZ</name>
<evidence type="ECO:0000313" key="1">
    <source>
        <dbReference type="EMBL" id="KKL14218.1"/>
    </source>
</evidence>
<reference evidence="1" key="1">
    <citation type="journal article" date="2015" name="Nature">
        <title>Complex archaea that bridge the gap between prokaryotes and eukaryotes.</title>
        <authorList>
            <person name="Spang A."/>
            <person name="Saw J.H."/>
            <person name="Jorgensen S.L."/>
            <person name="Zaremba-Niedzwiedzka K."/>
            <person name="Martijn J."/>
            <person name="Lind A.E."/>
            <person name="van Eijk R."/>
            <person name="Schleper C."/>
            <person name="Guy L."/>
            <person name="Ettema T.J."/>
        </authorList>
    </citation>
    <scope>NUCLEOTIDE SEQUENCE</scope>
</reference>
<organism evidence="1">
    <name type="scientific">marine sediment metagenome</name>
    <dbReference type="NCBI Taxonomy" id="412755"/>
    <lineage>
        <taxon>unclassified sequences</taxon>
        <taxon>metagenomes</taxon>
        <taxon>ecological metagenomes</taxon>
    </lineage>
</organism>
<dbReference type="AlphaFoldDB" id="A0A0F9DQP7"/>
<feature type="non-terminal residue" evidence="1">
    <location>
        <position position="1"/>
    </location>
</feature>
<accession>A0A0F9DQP7</accession>
<protein>
    <submittedName>
        <fullName evidence="1">Uncharacterized protein</fullName>
    </submittedName>
</protein>
<gene>
    <name evidence="1" type="ORF">LCGC14_2517940</name>
</gene>
<comment type="caution">
    <text evidence="1">The sequence shown here is derived from an EMBL/GenBank/DDBJ whole genome shotgun (WGS) entry which is preliminary data.</text>
</comment>
<proteinExistence type="predicted"/>